<keyword evidence="2" id="KW-1185">Reference proteome</keyword>
<gene>
    <name evidence="1" type="ORF">SR1949_23910</name>
</gene>
<comment type="caution">
    <text evidence="1">The sequence shown here is derived from an EMBL/GenBank/DDBJ whole genome shotgun (WGS) entry which is preliminary data.</text>
</comment>
<reference evidence="2" key="1">
    <citation type="submission" date="2019-02" db="EMBL/GenBank/DDBJ databases">
        <title>Draft genome sequence of Sphaerospermopsis reniformis NIES-1949.</title>
        <authorList>
            <person name="Yamaguchi H."/>
            <person name="Suzuki S."/>
            <person name="Kawachi M."/>
        </authorList>
    </citation>
    <scope>NUCLEOTIDE SEQUENCE [LARGE SCALE GENOMIC DNA]</scope>
    <source>
        <strain evidence="2">NIES-1949</strain>
    </source>
</reference>
<organism evidence="1 2">
    <name type="scientific">Sphaerospermopsis reniformis</name>
    <dbReference type="NCBI Taxonomy" id="531300"/>
    <lineage>
        <taxon>Bacteria</taxon>
        <taxon>Bacillati</taxon>
        <taxon>Cyanobacteriota</taxon>
        <taxon>Cyanophyceae</taxon>
        <taxon>Nostocales</taxon>
        <taxon>Aphanizomenonaceae</taxon>
        <taxon>Sphaerospermopsis</taxon>
    </lineage>
</organism>
<sequence length="59" mass="7563">MEKVVTKINQKQQKSDFYYWQKQSYQKRLEALEQIRQEYHQYQYNVEPRFQIVYTIIKR</sequence>
<evidence type="ECO:0000313" key="1">
    <source>
        <dbReference type="EMBL" id="GCL37283.1"/>
    </source>
</evidence>
<name>A0A480A0Q1_9CYAN</name>
<dbReference type="AlphaFoldDB" id="A0A480A0Q1"/>
<accession>A0A480A0Q1</accession>
<dbReference type="RefSeq" id="WP_137667523.1">
    <property type="nucleotide sequence ID" value="NZ_BJCE01000070.1"/>
</dbReference>
<proteinExistence type="predicted"/>
<dbReference type="Proteomes" id="UP000300142">
    <property type="component" value="Unassembled WGS sequence"/>
</dbReference>
<dbReference type="EMBL" id="BJCE01000070">
    <property type="protein sequence ID" value="GCL37283.1"/>
    <property type="molecule type" value="Genomic_DNA"/>
</dbReference>
<evidence type="ECO:0000313" key="2">
    <source>
        <dbReference type="Proteomes" id="UP000300142"/>
    </source>
</evidence>
<protein>
    <submittedName>
        <fullName evidence="1">Uncharacterized protein</fullName>
    </submittedName>
</protein>